<dbReference type="Proteomes" id="UP001237642">
    <property type="component" value="Unassembled WGS sequence"/>
</dbReference>
<evidence type="ECO:0000256" key="1">
    <source>
        <dbReference type="ARBA" id="ARBA00022723"/>
    </source>
</evidence>
<evidence type="ECO:0000313" key="7">
    <source>
        <dbReference type="Proteomes" id="UP001237642"/>
    </source>
</evidence>
<dbReference type="Pfam" id="PF04434">
    <property type="entry name" value="SWIM"/>
    <property type="match status" value="1"/>
</dbReference>
<evidence type="ECO:0000256" key="4">
    <source>
        <dbReference type="PROSITE-ProRule" id="PRU00325"/>
    </source>
</evidence>
<name>A0AAD8M612_9APIA</name>
<dbReference type="GO" id="GO:0008270">
    <property type="term" value="F:zinc ion binding"/>
    <property type="evidence" value="ECO:0007669"/>
    <property type="project" value="UniProtKB-KW"/>
</dbReference>
<gene>
    <name evidence="6" type="ORF">POM88_045301</name>
</gene>
<dbReference type="PROSITE" id="PS50966">
    <property type="entry name" value="ZF_SWIM"/>
    <property type="match status" value="1"/>
</dbReference>
<organism evidence="6 7">
    <name type="scientific">Heracleum sosnowskyi</name>
    <dbReference type="NCBI Taxonomy" id="360622"/>
    <lineage>
        <taxon>Eukaryota</taxon>
        <taxon>Viridiplantae</taxon>
        <taxon>Streptophyta</taxon>
        <taxon>Embryophyta</taxon>
        <taxon>Tracheophyta</taxon>
        <taxon>Spermatophyta</taxon>
        <taxon>Magnoliopsida</taxon>
        <taxon>eudicotyledons</taxon>
        <taxon>Gunneridae</taxon>
        <taxon>Pentapetalae</taxon>
        <taxon>asterids</taxon>
        <taxon>campanulids</taxon>
        <taxon>Apiales</taxon>
        <taxon>Apiaceae</taxon>
        <taxon>Apioideae</taxon>
        <taxon>apioid superclade</taxon>
        <taxon>Tordylieae</taxon>
        <taxon>Tordyliinae</taxon>
        <taxon>Heracleum</taxon>
    </lineage>
</organism>
<dbReference type="InterPro" id="IPR007527">
    <property type="entry name" value="Znf_SWIM"/>
</dbReference>
<proteinExistence type="predicted"/>
<keyword evidence="3" id="KW-0862">Zinc</keyword>
<keyword evidence="2 4" id="KW-0863">Zinc-finger</keyword>
<evidence type="ECO:0000256" key="2">
    <source>
        <dbReference type="ARBA" id="ARBA00022771"/>
    </source>
</evidence>
<accession>A0AAD8M612</accession>
<feature type="domain" description="SWIM-type" evidence="5">
    <location>
        <begin position="25"/>
        <end position="57"/>
    </location>
</feature>
<keyword evidence="1" id="KW-0479">Metal-binding</keyword>
<evidence type="ECO:0000256" key="3">
    <source>
        <dbReference type="ARBA" id="ARBA00022833"/>
    </source>
</evidence>
<evidence type="ECO:0000259" key="5">
    <source>
        <dbReference type="PROSITE" id="PS50966"/>
    </source>
</evidence>
<dbReference type="EMBL" id="JAUIZM010000010">
    <property type="protein sequence ID" value="KAK1360827.1"/>
    <property type="molecule type" value="Genomic_DNA"/>
</dbReference>
<comment type="caution">
    <text evidence="6">The sequence shown here is derived from an EMBL/GenBank/DDBJ whole genome shotgun (WGS) entry which is preliminary data.</text>
</comment>
<keyword evidence="7" id="KW-1185">Reference proteome</keyword>
<dbReference type="AlphaFoldDB" id="A0AAD8M612"/>
<dbReference type="SMART" id="SM00575">
    <property type="entry name" value="ZnF_PMZ"/>
    <property type="match status" value="1"/>
</dbReference>
<protein>
    <recommendedName>
        <fullName evidence="5">SWIM-type domain-containing protein</fullName>
    </recommendedName>
</protein>
<evidence type="ECO:0000313" key="6">
    <source>
        <dbReference type="EMBL" id="KAK1360827.1"/>
    </source>
</evidence>
<sequence length="109" mass="12565">MLYVDFTVNSTNHILFEVLNGDIKNVVDLSVKSCTCKRFQMDQIPCAHVIAVFQKLHPPEGRIRVGRPKKRRCKAFWEKNAKTLKPIICGKCNQNGHNRRICRNPTTND</sequence>
<reference evidence="6" key="2">
    <citation type="submission" date="2023-05" db="EMBL/GenBank/DDBJ databases">
        <authorList>
            <person name="Schelkunov M.I."/>
        </authorList>
    </citation>
    <scope>NUCLEOTIDE SEQUENCE</scope>
    <source>
        <strain evidence="6">Hsosn_3</strain>
        <tissue evidence="6">Leaf</tissue>
    </source>
</reference>
<dbReference type="InterPro" id="IPR006564">
    <property type="entry name" value="Znf_PMZ"/>
</dbReference>
<reference evidence="6" key="1">
    <citation type="submission" date="2023-02" db="EMBL/GenBank/DDBJ databases">
        <title>Genome of toxic invasive species Heracleum sosnowskyi carries increased number of genes despite the absence of recent whole-genome duplications.</title>
        <authorList>
            <person name="Schelkunov M."/>
            <person name="Shtratnikova V."/>
            <person name="Makarenko M."/>
            <person name="Klepikova A."/>
            <person name="Omelchenko D."/>
            <person name="Novikova G."/>
            <person name="Obukhova E."/>
            <person name="Bogdanov V."/>
            <person name="Penin A."/>
            <person name="Logacheva M."/>
        </authorList>
    </citation>
    <scope>NUCLEOTIDE SEQUENCE</scope>
    <source>
        <strain evidence="6">Hsosn_3</strain>
        <tissue evidence="6">Leaf</tissue>
    </source>
</reference>